<dbReference type="Proteomes" id="UP000006352">
    <property type="component" value="Unassembled WGS sequence"/>
</dbReference>
<dbReference type="RefSeq" id="XP_012180349.1">
    <property type="nucleotide sequence ID" value="XM_012324959.1"/>
</dbReference>
<accession>J4I9F4</accession>
<keyword evidence="2" id="KW-1185">Reference proteome</keyword>
<proteinExistence type="predicted"/>
<protein>
    <recommendedName>
        <fullName evidence="3">F-box domain-containing protein</fullName>
    </recommendedName>
</protein>
<dbReference type="HOGENOM" id="CLU_036316_0_1_1"/>
<dbReference type="InParanoid" id="J4I9F4"/>
<dbReference type="EMBL" id="HE797015">
    <property type="protein sequence ID" value="CCM01066.1"/>
    <property type="molecule type" value="Genomic_DNA"/>
</dbReference>
<dbReference type="AlphaFoldDB" id="J4I9F4"/>
<evidence type="ECO:0000313" key="2">
    <source>
        <dbReference type="Proteomes" id="UP000006352"/>
    </source>
</evidence>
<reference evidence="1 2" key="1">
    <citation type="journal article" date="2012" name="Appl. Environ. Microbiol.">
        <title>Short-read sequencing for genomic analysis of the brown rot fungus Fibroporia radiculosa.</title>
        <authorList>
            <person name="Tang J.D."/>
            <person name="Perkins A.D."/>
            <person name="Sonstegard T.S."/>
            <person name="Schroeder S.G."/>
            <person name="Burgess S.C."/>
            <person name="Diehl S.V."/>
        </authorList>
    </citation>
    <scope>NUCLEOTIDE SEQUENCE [LARGE SCALE GENOMIC DNA]</scope>
    <source>
        <strain evidence="1 2">TFFH 294</strain>
    </source>
</reference>
<organism evidence="1 2">
    <name type="scientific">Fibroporia radiculosa</name>
    <dbReference type="NCBI Taxonomy" id="599839"/>
    <lineage>
        <taxon>Eukaryota</taxon>
        <taxon>Fungi</taxon>
        <taxon>Dikarya</taxon>
        <taxon>Basidiomycota</taxon>
        <taxon>Agaricomycotina</taxon>
        <taxon>Agaricomycetes</taxon>
        <taxon>Polyporales</taxon>
        <taxon>Fibroporiaceae</taxon>
        <taxon>Fibroporia</taxon>
    </lineage>
</organism>
<dbReference type="GeneID" id="24095977"/>
<evidence type="ECO:0000313" key="1">
    <source>
        <dbReference type="EMBL" id="CCM01066.1"/>
    </source>
</evidence>
<sequence length="408" mass="46001">MSSSPATLPLRLDTQYDEPVLGPEVKGGEMCGEDGGRVDGRAKSLGSRPNTALLGADMPLEHSIQLPIELWEKVIDVLANEWVDVLWRDVTYEARLHVLGRVCREWYARCRFRAWEKLDVDRMDKTEVYRLINALKQNPERCHAIKTVSFHFQWDSALMSIFGTFAVCMAQRLPPVKRLILGRYNWELGQLHAQVFVHITLAFESVAVLKLMEVRFPSAAVFGRLLRALPRLSSLTCWSVSFRKRGDVAGRIWELHPLRLEGADVRDSDDVVNFLVLVGAQLRHLVWRTRSSDKCSELLAVTAESLSSICLELPRFISRKIRFPDFTIDLTPAIHLRVLSFTVPPAGLPGAANVLSRTSLPKLTVIEVRITSVLLGPKSYSSRLENADKDSYGLIDQALSSRHTKGCF</sequence>
<dbReference type="OrthoDB" id="2790890at2759"/>
<gene>
    <name evidence="1" type="ORF">FIBRA_03114</name>
</gene>
<evidence type="ECO:0008006" key="3">
    <source>
        <dbReference type="Google" id="ProtNLM"/>
    </source>
</evidence>
<name>J4I9F4_9APHY</name>